<evidence type="ECO:0000313" key="2">
    <source>
        <dbReference type="Proteomes" id="UP000596329"/>
    </source>
</evidence>
<evidence type="ECO:0000313" key="1">
    <source>
        <dbReference type="EMBL" id="QRE05426.1"/>
    </source>
</evidence>
<dbReference type="EMBL" id="CP059075">
    <property type="protein sequence ID" value="QRE05426.1"/>
    <property type="molecule type" value="Genomic_DNA"/>
</dbReference>
<sequence>MFYIGNKIDNVVDDKIRLLKNKTKSWKYGYDKELDTVIISKDGTLGEIYNIYGLNIGLPQKPDNKEFLNFGITTKNQKWKREEMPQGLNKDTQNDKKYEDYIIDQFKKRDEGAWLFVNGKPIYITGTYWFGLQWFRELVEPISFRNIQNELMIFWEACKADNRSFGMQYAKNRRLGASLLGLIELLESGTINEDKILGIVSKTGGDSSNLFKRLIKGFRRLPCFFQPVWDGTNAPKKILVLDVPTRKRSKNQVEIEDGLGSSIGWFNTTINSMDGDAIFRSLLDESSKYGKDVPFDKYWYVVKTSHTKGIRITGKSMVISTVNAKKQGGAEYQKIWKDSDISKRDANGQTVSGLYRLFIPAKFCLEGMFDEYGFTIIEDPINPIMTDEGIETNIGSVTWLNNKAESLKNDPETLNEFLRQQPNKESDAFRDESSDCAFNLMKLSEQIDHNTYELEDNDYGNNEVERGNFSWIGGIQDGDVKWNPDPITGRFWIVKNCHPPLEYRNKKERKMINGVLAFAPMNENIGCFGVDPYNRDKTADGRGSNGSIHLSTKFNTGPFPNNKFILEYIDRASKVELFYEDVLMAMVYFSMPMLPELSSEKFSSFYRDRGYRHFVLNNPFKNWSDLSVTEKNFGGVPAQDAKVGERQFYCVQSYIEDHIGVSRDESERPIGEMGFMPFTRTLEQWKDVDIKDRTKYDAYISSSLSLLGNEKKIKQEIEKKPLELFSLFRRFDNSGGVSQKY</sequence>
<accession>A0A7U2NHT1</accession>
<proteinExistence type="predicted"/>
<dbReference type="InterPro" id="IPR027417">
    <property type="entry name" value="P-loop_NTPase"/>
</dbReference>
<dbReference type="Gene3D" id="3.40.50.300">
    <property type="entry name" value="P-loop containing nucleotide triphosphate hydrolases"/>
    <property type="match status" value="1"/>
</dbReference>
<gene>
    <name evidence="1" type="ORF">H0H26_11535</name>
</gene>
<dbReference type="AlphaFoldDB" id="A0A7U2NHT1"/>
<protein>
    <submittedName>
        <fullName evidence="1">Uncharacterized protein</fullName>
    </submittedName>
</protein>
<name>A0A7U2NHT1_FLAPS</name>
<reference evidence="1 2" key="1">
    <citation type="submission" date="2020-07" db="EMBL/GenBank/DDBJ databases">
        <title>Genomic characterization of Flavobacterium psychrophilum strains.</title>
        <authorList>
            <person name="Castillo D."/>
            <person name="Jorgensen J."/>
            <person name="Middelboe M."/>
        </authorList>
    </citation>
    <scope>NUCLEOTIDE SEQUENCE [LARGE SCALE GENOMIC DNA]</scope>
    <source>
        <strain evidence="1 2">FPS-R7</strain>
    </source>
</reference>
<dbReference type="Proteomes" id="UP000596329">
    <property type="component" value="Chromosome"/>
</dbReference>
<organism evidence="1 2">
    <name type="scientific">Flavobacterium psychrophilum</name>
    <dbReference type="NCBI Taxonomy" id="96345"/>
    <lineage>
        <taxon>Bacteria</taxon>
        <taxon>Pseudomonadati</taxon>
        <taxon>Bacteroidota</taxon>
        <taxon>Flavobacteriia</taxon>
        <taxon>Flavobacteriales</taxon>
        <taxon>Flavobacteriaceae</taxon>
        <taxon>Flavobacterium</taxon>
    </lineage>
</organism>